<sequence length="147" mass="16612">MTPPYNAPLQLAVLLAKDSPETFDSVPARIAVEGNGLDAAVRKYRMAAYLWHAFTGEQMVRQKMGPRSFGFEEEWTGSTSHQQDRMQGKMRREARVHIIRSEKTVAELRELQSAQQTTEGANENGLFHVAAEAVNDYFKPLPGQKQY</sequence>
<evidence type="ECO:0000313" key="3">
    <source>
        <dbReference type="Proteomes" id="UP000045706"/>
    </source>
</evidence>
<dbReference type="InterPro" id="IPR021917">
    <property type="entry name" value="Unchr_Zn-peptidase-like"/>
</dbReference>
<evidence type="ECO:0000256" key="1">
    <source>
        <dbReference type="SAM" id="MobiDB-lite"/>
    </source>
</evidence>
<dbReference type="PANTHER" id="PTHR21054:SF2">
    <property type="entry name" value="MIP04191P"/>
    <property type="match status" value="1"/>
</dbReference>
<feature type="non-terminal residue" evidence="2">
    <location>
        <position position="147"/>
    </location>
</feature>
<dbReference type="EMBL" id="CVQI01004947">
    <property type="protein sequence ID" value="CRK14337.1"/>
    <property type="molecule type" value="Genomic_DNA"/>
</dbReference>
<dbReference type="Proteomes" id="UP000045706">
    <property type="component" value="Unassembled WGS sequence"/>
</dbReference>
<gene>
    <name evidence="2" type="ORF">BN1723_017386</name>
</gene>
<dbReference type="GO" id="GO:0005737">
    <property type="term" value="C:cytoplasm"/>
    <property type="evidence" value="ECO:0007669"/>
    <property type="project" value="TreeGrafter"/>
</dbReference>
<protein>
    <submittedName>
        <fullName evidence="2">Uncharacterized protein</fullName>
    </submittedName>
</protein>
<dbReference type="AlphaFoldDB" id="A0A0G4KX53"/>
<reference evidence="3" key="1">
    <citation type="submission" date="2015-05" db="EMBL/GenBank/DDBJ databases">
        <authorList>
            <person name="Fogelqvist Johan"/>
        </authorList>
    </citation>
    <scope>NUCLEOTIDE SEQUENCE [LARGE SCALE GENOMIC DNA]</scope>
</reference>
<dbReference type="Pfam" id="PF12044">
    <property type="entry name" value="Metallopep"/>
    <property type="match status" value="1"/>
</dbReference>
<evidence type="ECO:0000313" key="2">
    <source>
        <dbReference type="EMBL" id="CRK14337.1"/>
    </source>
</evidence>
<accession>A0A0G4KX53</accession>
<dbReference type="PANTHER" id="PTHR21054">
    <property type="entry name" value="ZINC METALLOPROTEINASE-RELATED"/>
    <property type="match status" value="1"/>
</dbReference>
<feature type="compositionally biased region" description="Basic and acidic residues" evidence="1">
    <location>
        <begin position="82"/>
        <end position="92"/>
    </location>
</feature>
<dbReference type="InterPro" id="IPR053002">
    <property type="entry name" value="Metalloproteinase_M10B"/>
</dbReference>
<proteinExistence type="predicted"/>
<organism evidence="2 3">
    <name type="scientific">Verticillium longisporum</name>
    <name type="common">Verticillium dahliae var. longisporum</name>
    <dbReference type="NCBI Taxonomy" id="100787"/>
    <lineage>
        <taxon>Eukaryota</taxon>
        <taxon>Fungi</taxon>
        <taxon>Dikarya</taxon>
        <taxon>Ascomycota</taxon>
        <taxon>Pezizomycotina</taxon>
        <taxon>Sordariomycetes</taxon>
        <taxon>Hypocreomycetidae</taxon>
        <taxon>Glomerellales</taxon>
        <taxon>Plectosphaerellaceae</taxon>
        <taxon>Verticillium</taxon>
    </lineage>
</organism>
<feature type="region of interest" description="Disordered" evidence="1">
    <location>
        <begin position="71"/>
        <end position="92"/>
    </location>
</feature>
<name>A0A0G4KX53_VERLO</name>